<dbReference type="OrthoDB" id="1698854at2"/>
<sequence length="87" mass="10411">MKDIFTYYIIFINLISFLTIYIDKKKAIKKKWRIKESTLIFLSIIGGSLGTYISMYTFKHKIRHLKFNLGIPIIILFQLSIYFLLKK</sequence>
<feature type="transmembrane region" description="Helical" evidence="1">
    <location>
        <begin position="67"/>
        <end position="85"/>
    </location>
</feature>
<keyword evidence="3" id="KW-1185">Reference proteome</keyword>
<feature type="transmembrane region" description="Helical" evidence="1">
    <location>
        <begin position="6"/>
        <end position="22"/>
    </location>
</feature>
<accession>R9BT11</accession>
<organism evidence="2 3">
    <name type="scientific">Clostridium sartagoforme AAU1</name>
    <dbReference type="NCBI Taxonomy" id="1202534"/>
    <lineage>
        <taxon>Bacteria</taxon>
        <taxon>Bacillati</taxon>
        <taxon>Bacillota</taxon>
        <taxon>Clostridia</taxon>
        <taxon>Eubacteriales</taxon>
        <taxon>Clostridiaceae</taxon>
        <taxon>Clostridium</taxon>
    </lineage>
</organism>
<evidence type="ECO:0000256" key="1">
    <source>
        <dbReference type="SAM" id="Phobius"/>
    </source>
</evidence>
<dbReference type="EMBL" id="ASRV01000258">
    <property type="protein sequence ID" value="EOR19825.1"/>
    <property type="molecule type" value="Genomic_DNA"/>
</dbReference>
<keyword evidence="1" id="KW-1133">Transmembrane helix</keyword>
<proteinExistence type="predicted"/>
<keyword evidence="1" id="KW-0812">Transmembrane</keyword>
<dbReference type="RefSeq" id="WP_016209193.1">
    <property type="nucleotide sequence ID" value="NZ_ASRV01000258.1"/>
</dbReference>
<gene>
    <name evidence="2" type="ORF">A500_19977</name>
</gene>
<protein>
    <recommendedName>
        <fullName evidence="4">Phosphoesterase</fullName>
    </recommendedName>
</protein>
<dbReference type="AlphaFoldDB" id="R9BT11"/>
<evidence type="ECO:0008006" key="4">
    <source>
        <dbReference type="Google" id="ProtNLM"/>
    </source>
</evidence>
<reference evidence="2 3" key="1">
    <citation type="submission" date="2013-03" db="EMBL/GenBank/DDBJ databases">
        <title>Whole genome shotgun sequencing of Clostridium sartagoforme AAU1.</title>
        <authorList>
            <person name="Joshi C.G."/>
            <person name="Duggirala S.M."/>
            <person name="Nathani N.M."/>
            <person name="Bhatt V.D."/>
            <person name="Patel A.K."/>
            <person name="Pandya P.R."/>
            <person name="KaPatel J.A."/>
        </authorList>
    </citation>
    <scope>NUCLEOTIDE SEQUENCE [LARGE SCALE GENOMIC DNA]</scope>
    <source>
        <strain evidence="2 3">AAU1</strain>
    </source>
</reference>
<dbReference type="Proteomes" id="UP000013988">
    <property type="component" value="Unassembled WGS sequence"/>
</dbReference>
<evidence type="ECO:0000313" key="3">
    <source>
        <dbReference type="Proteomes" id="UP000013988"/>
    </source>
</evidence>
<dbReference type="InterPro" id="IPR010718">
    <property type="entry name" value="DUF1294"/>
</dbReference>
<comment type="caution">
    <text evidence="2">The sequence shown here is derived from an EMBL/GenBank/DDBJ whole genome shotgun (WGS) entry which is preliminary data.</text>
</comment>
<feature type="transmembrane region" description="Helical" evidence="1">
    <location>
        <begin position="34"/>
        <end position="55"/>
    </location>
</feature>
<keyword evidence="1" id="KW-0472">Membrane</keyword>
<evidence type="ECO:0000313" key="2">
    <source>
        <dbReference type="EMBL" id="EOR19825.1"/>
    </source>
</evidence>
<name>R9BT11_9CLOT</name>
<dbReference type="Pfam" id="PF06961">
    <property type="entry name" value="DUF1294"/>
    <property type="match status" value="1"/>
</dbReference>